<organism evidence="4 5">
    <name type="scientific">Magallana gigas</name>
    <name type="common">Pacific oyster</name>
    <name type="synonym">Crassostrea gigas</name>
    <dbReference type="NCBI Taxonomy" id="29159"/>
    <lineage>
        <taxon>Eukaryota</taxon>
        <taxon>Metazoa</taxon>
        <taxon>Spiralia</taxon>
        <taxon>Lophotrochozoa</taxon>
        <taxon>Mollusca</taxon>
        <taxon>Bivalvia</taxon>
        <taxon>Autobranchia</taxon>
        <taxon>Pteriomorphia</taxon>
        <taxon>Ostreida</taxon>
        <taxon>Ostreoidea</taxon>
        <taxon>Ostreidae</taxon>
        <taxon>Magallana</taxon>
    </lineage>
</organism>
<dbReference type="Proteomes" id="UP000005408">
    <property type="component" value="Unassembled WGS sequence"/>
</dbReference>
<protein>
    <recommendedName>
        <fullName evidence="3">Myb/SANT-like DNA-binding domain-containing protein</fullName>
    </recommendedName>
</protein>
<dbReference type="AlphaFoldDB" id="A0A8W8HXS1"/>
<dbReference type="PANTHER" id="PTHR23098">
    <property type="entry name" value="AGAP001331-PA-RELATED"/>
    <property type="match status" value="1"/>
</dbReference>
<feature type="domain" description="Myb/SANT-like DNA-binding" evidence="3">
    <location>
        <begin position="13"/>
        <end position="88"/>
    </location>
</feature>
<dbReference type="InterPro" id="IPR028002">
    <property type="entry name" value="Myb_DNA-bind_5"/>
</dbReference>
<accession>A0A8W8HXS1</accession>
<keyword evidence="5" id="KW-1185">Reference proteome</keyword>
<feature type="compositionally biased region" description="Polar residues" evidence="2">
    <location>
        <begin position="168"/>
        <end position="179"/>
    </location>
</feature>
<proteinExistence type="predicted"/>
<reference evidence="4" key="1">
    <citation type="submission" date="2022-08" db="UniProtKB">
        <authorList>
            <consortium name="EnsemblMetazoa"/>
        </authorList>
    </citation>
    <scope>IDENTIFICATION</scope>
    <source>
        <strain evidence="4">05x7-T-G4-1.051#20</strain>
    </source>
</reference>
<dbReference type="Pfam" id="PF13873">
    <property type="entry name" value="Myb_DNA-bind_5"/>
    <property type="match status" value="1"/>
</dbReference>
<feature type="coiled-coil region" evidence="1">
    <location>
        <begin position="212"/>
        <end position="240"/>
    </location>
</feature>
<evidence type="ECO:0000313" key="4">
    <source>
        <dbReference type="EnsemblMetazoa" id="G11590.1:cds"/>
    </source>
</evidence>
<dbReference type="PANTHER" id="PTHR23098:SF16">
    <property type="entry name" value="REGULATORY PROTEIN ZESTE"/>
    <property type="match status" value="1"/>
</dbReference>
<dbReference type="GO" id="GO:0005634">
    <property type="term" value="C:nucleus"/>
    <property type="evidence" value="ECO:0007669"/>
    <property type="project" value="TreeGrafter"/>
</dbReference>
<name>A0A8W8HXS1_MAGGI</name>
<feature type="compositionally biased region" description="Basic and acidic residues" evidence="2">
    <location>
        <begin position="180"/>
        <end position="189"/>
    </location>
</feature>
<feature type="compositionally biased region" description="Basic and acidic residues" evidence="2">
    <location>
        <begin position="85"/>
        <end position="97"/>
    </location>
</feature>
<keyword evidence="1" id="KW-0175">Coiled coil</keyword>
<sequence length="335" mass="36842">MADELVNKIKKERKKNFSAKEIEILVEEVEKNRAILFASHKDVNTNQKKNKCWKDICSLINSVSVQERSPAEICKKWRDLSSQTKKKEAEFRRDRSKTGGGPAPTPVNTSDLSQKVVAIIGKTSIEGIDGGFDTDLENLDVDLFKVEDVWLSTPSTTTSEKAAVPSPMLSQSPGPSQASCEKEETSRGGEVEMKIKASGKNKLKRKRNVDDVHELQCQVLEQELQKNKLQIELLKKLNEKLGKGSDSEAQYRRELGKTGGGPAPSSVNTSDIGQKVVAIIGKTSVERIDGVLDTGDVNGVDLFKVALSSDDFRVRASCCSQPCAFTISWPIPCFA</sequence>
<evidence type="ECO:0000256" key="1">
    <source>
        <dbReference type="SAM" id="Coils"/>
    </source>
</evidence>
<dbReference type="EnsemblMetazoa" id="G11590.1">
    <property type="protein sequence ID" value="G11590.1:cds"/>
    <property type="gene ID" value="G11590"/>
</dbReference>
<feature type="region of interest" description="Disordered" evidence="2">
    <location>
        <begin position="155"/>
        <end position="189"/>
    </location>
</feature>
<evidence type="ECO:0000259" key="3">
    <source>
        <dbReference type="Pfam" id="PF13873"/>
    </source>
</evidence>
<feature type="region of interest" description="Disordered" evidence="2">
    <location>
        <begin position="85"/>
        <end position="109"/>
    </location>
</feature>
<evidence type="ECO:0000256" key="2">
    <source>
        <dbReference type="SAM" id="MobiDB-lite"/>
    </source>
</evidence>
<evidence type="ECO:0000313" key="5">
    <source>
        <dbReference type="Proteomes" id="UP000005408"/>
    </source>
</evidence>